<dbReference type="EMBL" id="SNWQ01000002">
    <property type="protein sequence ID" value="TDO52790.1"/>
    <property type="molecule type" value="Genomic_DNA"/>
</dbReference>
<gene>
    <name evidence="2" type="ORF">EV643_102632</name>
</gene>
<proteinExistence type="predicted"/>
<keyword evidence="3" id="KW-1185">Reference proteome</keyword>
<dbReference type="AlphaFoldDB" id="A0A4R6KQX1"/>
<feature type="domain" description="Mycothiol-dependent maleylpyruvate isomerase metal-binding" evidence="1">
    <location>
        <begin position="10"/>
        <end position="95"/>
    </location>
</feature>
<accession>A0A4R6KQX1</accession>
<dbReference type="Gene3D" id="1.20.120.450">
    <property type="entry name" value="dinb family like domain"/>
    <property type="match status" value="1"/>
</dbReference>
<reference evidence="2 3" key="1">
    <citation type="submission" date="2019-03" db="EMBL/GenBank/DDBJ databases">
        <title>Genomic Encyclopedia of Type Strains, Phase III (KMG-III): the genomes of soil and plant-associated and newly described type strains.</title>
        <authorList>
            <person name="Whitman W."/>
        </authorList>
    </citation>
    <scope>NUCLEOTIDE SEQUENCE [LARGE SCALE GENOMIC DNA]</scope>
    <source>
        <strain evidence="2 3">VKM Ac-2527</strain>
    </source>
</reference>
<dbReference type="SUPFAM" id="SSF109854">
    <property type="entry name" value="DinB/YfiT-like putative metalloenzymes"/>
    <property type="match status" value="1"/>
</dbReference>
<organism evidence="2 3">
    <name type="scientific">Kribbella caucasensis</name>
    <dbReference type="NCBI Taxonomy" id="2512215"/>
    <lineage>
        <taxon>Bacteria</taxon>
        <taxon>Bacillati</taxon>
        <taxon>Actinomycetota</taxon>
        <taxon>Actinomycetes</taxon>
        <taxon>Propionibacteriales</taxon>
        <taxon>Kribbellaceae</taxon>
        <taxon>Kribbella</taxon>
    </lineage>
</organism>
<dbReference type="RefSeq" id="WP_133799170.1">
    <property type="nucleotide sequence ID" value="NZ_SNWQ01000002.1"/>
</dbReference>
<comment type="caution">
    <text evidence="2">The sequence shown here is derived from an EMBL/GenBank/DDBJ whole genome shotgun (WGS) entry which is preliminary data.</text>
</comment>
<evidence type="ECO:0000313" key="2">
    <source>
        <dbReference type="EMBL" id="TDO52790.1"/>
    </source>
</evidence>
<evidence type="ECO:0000259" key="1">
    <source>
        <dbReference type="Pfam" id="PF11716"/>
    </source>
</evidence>
<name>A0A4R6KQX1_9ACTN</name>
<dbReference type="OrthoDB" id="5178565at2"/>
<sequence length="216" mass="22968">MAELTELIRSERLALIEFLETLAPEDWSTPSLCGAWTVQEVAAHIAWAPVMPRAQTAVGLAKAGFRINKASADSARVWARRGTDAILTQLKENAETGATPPGVPIPAALIEALVHAIDIRRPLGKPRPVPVAAFGLAADASLSLRWPLTVVVGGSTRKRVAGLKLVAIGYDWSHGDGPEVHASGECLLRLLNGRPIERSELTGPGADQLFARVSPD</sequence>
<dbReference type="Pfam" id="PF11716">
    <property type="entry name" value="MDMPI_N"/>
    <property type="match status" value="1"/>
</dbReference>
<dbReference type="Proteomes" id="UP000295388">
    <property type="component" value="Unassembled WGS sequence"/>
</dbReference>
<dbReference type="GO" id="GO:0046872">
    <property type="term" value="F:metal ion binding"/>
    <property type="evidence" value="ECO:0007669"/>
    <property type="project" value="InterPro"/>
</dbReference>
<dbReference type="InterPro" id="IPR024344">
    <property type="entry name" value="MDMPI_metal-binding"/>
</dbReference>
<dbReference type="InterPro" id="IPR034660">
    <property type="entry name" value="DinB/YfiT-like"/>
</dbReference>
<dbReference type="InterPro" id="IPR017517">
    <property type="entry name" value="Maleyloyr_isom"/>
</dbReference>
<dbReference type="NCBIfam" id="TIGR03083">
    <property type="entry name" value="maleylpyruvate isomerase family mycothiol-dependent enzyme"/>
    <property type="match status" value="1"/>
</dbReference>
<evidence type="ECO:0000313" key="3">
    <source>
        <dbReference type="Proteomes" id="UP000295388"/>
    </source>
</evidence>
<protein>
    <submittedName>
        <fullName evidence="2">Uncharacterized protein (TIGR03083 family)</fullName>
    </submittedName>
</protein>